<dbReference type="GO" id="GO:0003904">
    <property type="term" value="F:deoxyribodipyrimidine photo-lyase activity"/>
    <property type="evidence" value="ECO:0007669"/>
    <property type="project" value="TreeGrafter"/>
</dbReference>
<protein>
    <recommendedName>
        <fullName evidence="7">Photolyase/cryptochrome alpha/beta domain-containing protein</fullName>
    </recommendedName>
</protein>
<feature type="site" description="Electron transfer via tryptophanyl radical" evidence="5">
    <location>
        <position position="483"/>
    </location>
</feature>
<evidence type="ECO:0000256" key="4">
    <source>
        <dbReference type="PIRSR" id="PIRSR602081-1"/>
    </source>
</evidence>
<comment type="cofactor">
    <cofactor evidence="4">
        <name>FAD</name>
        <dbReference type="ChEBI" id="CHEBI:57692"/>
    </cofactor>
    <text evidence="4">Binds 1 FAD per subunit.</text>
</comment>
<dbReference type="EMBL" id="SPLM01000144">
    <property type="protein sequence ID" value="TMW57502.1"/>
    <property type="molecule type" value="Genomic_DNA"/>
</dbReference>
<accession>A0A8K1C6L5</accession>
<feature type="site" description="Electron transfer via tryptophanyl radical" evidence="5">
    <location>
        <position position="390"/>
    </location>
</feature>
<dbReference type="GO" id="GO:0071949">
    <property type="term" value="F:FAD binding"/>
    <property type="evidence" value="ECO:0007669"/>
    <property type="project" value="TreeGrafter"/>
</dbReference>
<dbReference type="GO" id="GO:0043153">
    <property type="term" value="P:entrainment of circadian clock by photoperiod"/>
    <property type="evidence" value="ECO:0007669"/>
    <property type="project" value="TreeGrafter"/>
</dbReference>
<comment type="caution">
    <text evidence="8">The sequence shown here is derived from an EMBL/GenBank/DDBJ whole genome shotgun (WGS) entry which is preliminary data.</text>
</comment>
<keyword evidence="3 4" id="KW-0274">FAD</keyword>
<evidence type="ECO:0000256" key="2">
    <source>
        <dbReference type="ARBA" id="ARBA00022630"/>
    </source>
</evidence>
<feature type="binding site" evidence="4">
    <location>
        <begin position="317"/>
        <end position="321"/>
    </location>
    <ligand>
        <name>FAD</name>
        <dbReference type="ChEBI" id="CHEBI:57692"/>
    </ligand>
</feature>
<feature type="domain" description="Photolyase/cryptochrome alpha/beta" evidence="7">
    <location>
        <begin position="53"/>
        <end position="181"/>
    </location>
</feature>
<dbReference type="Gene3D" id="1.10.579.10">
    <property type="entry name" value="DNA Cyclobutane Dipyrimidine Photolyase, subunit A, domain 3"/>
    <property type="match status" value="1"/>
</dbReference>
<dbReference type="PROSITE" id="PS51645">
    <property type="entry name" value="PHR_CRY_ALPHA_BETA"/>
    <property type="match status" value="1"/>
</dbReference>
<dbReference type="Pfam" id="PF00875">
    <property type="entry name" value="DNA_photolyase"/>
    <property type="match status" value="1"/>
</dbReference>
<dbReference type="GO" id="GO:0005737">
    <property type="term" value="C:cytoplasm"/>
    <property type="evidence" value="ECO:0007669"/>
    <property type="project" value="TreeGrafter"/>
</dbReference>
<dbReference type="InterPro" id="IPR036155">
    <property type="entry name" value="Crypto/Photolyase_N_sf"/>
</dbReference>
<gene>
    <name evidence="8" type="ORF">Poli38472_003427</name>
</gene>
<feature type="binding site" evidence="4">
    <location>
        <begin position="473"/>
        <end position="475"/>
    </location>
    <ligand>
        <name>FAD</name>
        <dbReference type="ChEBI" id="CHEBI:57692"/>
    </ligand>
</feature>
<dbReference type="OrthoDB" id="435881at2759"/>
<dbReference type="GO" id="GO:0003677">
    <property type="term" value="F:DNA binding"/>
    <property type="evidence" value="ECO:0007669"/>
    <property type="project" value="TreeGrafter"/>
</dbReference>
<evidence type="ECO:0000259" key="7">
    <source>
        <dbReference type="PROSITE" id="PS51645"/>
    </source>
</evidence>
<dbReference type="SUPFAM" id="SSF48173">
    <property type="entry name" value="Cryptochrome/photolyase FAD-binding domain"/>
    <property type="match status" value="1"/>
</dbReference>
<evidence type="ECO:0000313" key="9">
    <source>
        <dbReference type="Proteomes" id="UP000794436"/>
    </source>
</evidence>
<dbReference type="Proteomes" id="UP000794436">
    <property type="component" value="Unassembled WGS sequence"/>
</dbReference>
<dbReference type="InterPro" id="IPR006050">
    <property type="entry name" value="DNA_photolyase_N"/>
</dbReference>
<proteinExistence type="inferred from homology"/>
<dbReference type="GO" id="GO:0005634">
    <property type="term" value="C:nucleus"/>
    <property type="evidence" value="ECO:0007669"/>
    <property type="project" value="TreeGrafter"/>
</dbReference>
<dbReference type="Gene3D" id="1.25.40.80">
    <property type="match status" value="1"/>
</dbReference>
<evidence type="ECO:0000313" key="8">
    <source>
        <dbReference type="EMBL" id="TMW57502.1"/>
    </source>
</evidence>
<dbReference type="PANTHER" id="PTHR11455:SF9">
    <property type="entry name" value="CRYPTOCHROME CIRCADIAN CLOCK 5 ISOFORM X1"/>
    <property type="match status" value="1"/>
</dbReference>
<organism evidence="8 9">
    <name type="scientific">Pythium oligandrum</name>
    <name type="common">Mycoparasitic fungus</name>
    <dbReference type="NCBI Taxonomy" id="41045"/>
    <lineage>
        <taxon>Eukaryota</taxon>
        <taxon>Sar</taxon>
        <taxon>Stramenopiles</taxon>
        <taxon>Oomycota</taxon>
        <taxon>Peronosporomycetes</taxon>
        <taxon>Pythiales</taxon>
        <taxon>Pythiaceae</taxon>
        <taxon>Pythium</taxon>
    </lineage>
</organism>
<dbReference type="InterPro" id="IPR014729">
    <property type="entry name" value="Rossmann-like_a/b/a_fold"/>
</dbReference>
<name>A0A8K1C6L5_PYTOL</name>
<dbReference type="PANTHER" id="PTHR11455">
    <property type="entry name" value="CRYPTOCHROME"/>
    <property type="match status" value="1"/>
</dbReference>
<feature type="binding site" evidence="4">
    <location>
        <begin position="359"/>
        <end position="366"/>
    </location>
    <ligand>
        <name>FAD</name>
        <dbReference type="ChEBI" id="CHEBI:57692"/>
    </ligand>
</feature>
<evidence type="ECO:0000256" key="1">
    <source>
        <dbReference type="ARBA" id="ARBA00005862"/>
    </source>
</evidence>
<feature type="compositionally biased region" description="Low complexity" evidence="6">
    <location>
        <begin position="578"/>
        <end position="588"/>
    </location>
</feature>
<dbReference type="InterPro" id="IPR005101">
    <property type="entry name" value="Cryptochr/Photolyase_FAD-bd"/>
</dbReference>
<evidence type="ECO:0000256" key="5">
    <source>
        <dbReference type="PIRSR" id="PIRSR602081-2"/>
    </source>
</evidence>
<feature type="region of interest" description="Disordered" evidence="6">
    <location>
        <begin position="575"/>
        <end position="617"/>
    </location>
</feature>
<sequence>MTSAPDDEAKRDDSLGDFLTLEDAAFADENIPLNVLSMATENESVPPLPKQRRHALIWFRKDLRLHDNLALQAALHDPEMLIFPIYIIHKPVNKRCGPVRFQFLLECIEDLSSAIAKKGSELLVLRGEAIEVLKVIIPAWGITDLFYEGCVMPYAVARDREVKRMAEDLNVRVTETAGRTLYHPQDVLQKTNGAAITDFSRFLSLVQELPQPPMPIAAPSKIPALPLSKQQLATLIGARRRVDRGPNTSIIFGDLANPFTVPKLGEFGLATPEQHSFLYGGETAALARLDAFCADEARVGRFEKPKTSPACIERPSTTALSAHIGYGCLSVREFFYRIMFIQLRFPGQQGPPTVTLDGQLLWREFFYCFAVAVPGFDTQKSNPFCRQINWRLPEPGAESTKLDDDAKHAKEQFQAWTEGRTGFPWIDAVMRQIEQEGWAHHLGRHAVACFLTRGDLYISWLQGAHFFQEKLIDMDWAINIGNWLWVSSSCFFNDYKLIHSPSLFVQKWDPRGEYIKKYVPALRKMPVKYIFEPWKAPLSVQRAANCLIGKDYPFPIVDHKSAVKRCIQWLDEVHGNTSSPASSLRTSSCGSLHAEDGQDAPCPERKRARVSPTPVSN</sequence>
<dbReference type="InterPro" id="IPR036134">
    <property type="entry name" value="Crypto/Photolyase_FAD-like_sf"/>
</dbReference>
<dbReference type="Pfam" id="PF03441">
    <property type="entry name" value="FAD_binding_7"/>
    <property type="match status" value="1"/>
</dbReference>
<dbReference type="SUPFAM" id="SSF52425">
    <property type="entry name" value="Cryptochrome/photolyase, N-terminal domain"/>
    <property type="match status" value="1"/>
</dbReference>
<evidence type="ECO:0000256" key="6">
    <source>
        <dbReference type="SAM" id="MobiDB-lite"/>
    </source>
</evidence>
<dbReference type="GO" id="GO:0032922">
    <property type="term" value="P:circadian regulation of gene expression"/>
    <property type="evidence" value="ECO:0007669"/>
    <property type="project" value="TreeGrafter"/>
</dbReference>
<keyword evidence="9" id="KW-1185">Reference proteome</keyword>
<evidence type="ECO:0000256" key="3">
    <source>
        <dbReference type="ARBA" id="ARBA00022827"/>
    </source>
</evidence>
<dbReference type="AlphaFoldDB" id="A0A8K1C6L5"/>
<feature type="site" description="Electron transfer via tryptophanyl radical" evidence="5">
    <location>
        <position position="460"/>
    </location>
</feature>
<dbReference type="InterPro" id="IPR002081">
    <property type="entry name" value="Cryptochrome/DNA_photolyase_1"/>
</dbReference>
<reference evidence="8" key="1">
    <citation type="submission" date="2019-03" db="EMBL/GenBank/DDBJ databases">
        <title>Long read genome sequence of the mycoparasitic Pythium oligandrum ATCC 38472 isolated from sugarbeet rhizosphere.</title>
        <authorList>
            <person name="Gaulin E."/>
        </authorList>
    </citation>
    <scope>NUCLEOTIDE SEQUENCE</scope>
    <source>
        <strain evidence="8">ATCC 38472_TT</strain>
    </source>
</reference>
<dbReference type="Gene3D" id="3.40.50.620">
    <property type="entry name" value="HUPs"/>
    <property type="match status" value="1"/>
</dbReference>
<comment type="similarity">
    <text evidence="1">Belongs to the DNA photolyase class-1 family.</text>
</comment>
<keyword evidence="2 4" id="KW-0285">Flavoprotein</keyword>